<keyword evidence="3" id="KW-0378">Hydrolase</keyword>
<comment type="caution">
    <text evidence="3">The sequence shown here is derived from an EMBL/GenBank/DDBJ whole genome shotgun (WGS) entry which is preliminary data.</text>
</comment>
<dbReference type="EC" id="3.-.-.-" evidence="3"/>
<dbReference type="Proteomes" id="UP001597010">
    <property type="component" value="Unassembled WGS sequence"/>
</dbReference>
<name>A0ABW3ANF9_9SPHI</name>
<dbReference type="InterPro" id="IPR001466">
    <property type="entry name" value="Beta-lactam-related"/>
</dbReference>
<proteinExistence type="predicted"/>
<evidence type="ECO:0000256" key="1">
    <source>
        <dbReference type="SAM" id="SignalP"/>
    </source>
</evidence>
<dbReference type="PANTHER" id="PTHR43283">
    <property type="entry name" value="BETA-LACTAMASE-RELATED"/>
    <property type="match status" value="1"/>
</dbReference>
<dbReference type="PANTHER" id="PTHR43283:SF7">
    <property type="entry name" value="BETA-LACTAMASE-RELATED DOMAIN-CONTAINING PROTEIN"/>
    <property type="match status" value="1"/>
</dbReference>
<reference evidence="4" key="1">
    <citation type="journal article" date="2019" name="Int. J. Syst. Evol. Microbiol.">
        <title>The Global Catalogue of Microorganisms (GCM) 10K type strain sequencing project: providing services to taxonomists for standard genome sequencing and annotation.</title>
        <authorList>
            <consortium name="The Broad Institute Genomics Platform"/>
            <consortium name="The Broad Institute Genome Sequencing Center for Infectious Disease"/>
            <person name="Wu L."/>
            <person name="Ma J."/>
        </authorList>
    </citation>
    <scope>NUCLEOTIDE SEQUENCE [LARGE SCALE GENOMIC DNA]</scope>
    <source>
        <strain evidence="4">CCUG 61484</strain>
    </source>
</reference>
<dbReference type="RefSeq" id="WP_377110958.1">
    <property type="nucleotide sequence ID" value="NZ_JBHTHZ010000001.1"/>
</dbReference>
<dbReference type="Pfam" id="PF00144">
    <property type="entry name" value="Beta-lactamase"/>
    <property type="match status" value="1"/>
</dbReference>
<evidence type="ECO:0000313" key="3">
    <source>
        <dbReference type="EMBL" id="MFD0792253.1"/>
    </source>
</evidence>
<dbReference type="Gene3D" id="3.40.710.10">
    <property type="entry name" value="DD-peptidase/beta-lactamase superfamily"/>
    <property type="match status" value="1"/>
</dbReference>
<organism evidence="3 4">
    <name type="scientific">Mucilaginibacter litoreus</name>
    <dbReference type="NCBI Taxonomy" id="1048221"/>
    <lineage>
        <taxon>Bacteria</taxon>
        <taxon>Pseudomonadati</taxon>
        <taxon>Bacteroidota</taxon>
        <taxon>Sphingobacteriia</taxon>
        <taxon>Sphingobacteriales</taxon>
        <taxon>Sphingobacteriaceae</taxon>
        <taxon>Mucilaginibacter</taxon>
    </lineage>
</organism>
<evidence type="ECO:0000259" key="2">
    <source>
        <dbReference type="Pfam" id="PF00144"/>
    </source>
</evidence>
<dbReference type="EMBL" id="JBHTHZ010000001">
    <property type="protein sequence ID" value="MFD0792253.1"/>
    <property type="molecule type" value="Genomic_DNA"/>
</dbReference>
<accession>A0ABW3ANF9</accession>
<evidence type="ECO:0000313" key="4">
    <source>
        <dbReference type="Proteomes" id="UP001597010"/>
    </source>
</evidence>
<dbReference type="SUPFAM" id="SSF56601">
    <property type="entry name" value="beta-lactamase/transpeptidase-like"/>
    <property type="match status" value="1"/>
</dbReference>
<dbReference type="InterPro" id="IPR050789">
    <property type="entry name" value="Diverse_Enzym_Activities"/>
</dbReference>
<gene>
    <name evidence="3" type="ORF">ACFQZX_01415</name>
</gene>
<keyword evidence="4" id="KW-1185">Reference proteome</keyword>
<feature type="domain" description="Beta-lactamase-related" evidence="2">
    <location>
        <begin position="250"/>
        <end position="527"/>
    </location>
</feature>
<feature type="chain" id="PRO_5045811231" evidence="1">
    <location>
        <begin position="22"/>
        <end position="550"/>
    </location>
</feature>
<dbReference type="InterPro" id="IPR012338">
    <property type="entry name" value="Beta-lactam/transpept-like"/>
</dbReference>
<feature type="signal peptide" evidence="1">
    <location>
        <begin position="1"/>
        <end position="21"/>
    </location>
</feature>
<sequence>MRIIKPAYLLLTLITTHSLFAQVANIVRPDSITSPLQKANIGRIVFLTDTIPLAKTTEADFLKEITLGPQSNLSMCAFMANSLTNYQHQLAPDLTIEQLNQGNYQFTFYVDGKQIYQENLHKGAGYARNKNGRTVLTVKLLSTLHEDMWSRYMFSRFMLRGGEEALTTGAHTLKIELRPYVSIPELKVGDLIAQGEIKVVIPIIDVKDKTIQTIKPNSGWPVSTDTYNKQLITDLNEKILQNKFKNISGIVVIKNGKLLIEEYFNGSGRDTLHDPRSVGKTFASATMGIAIHDGYIKSELQTLSEFYDLKKYDHYSPKKDSITLKSLLTMSSVFDANDNDDNSPGNENNMYPTTNWVKFAIDLKVDSNKEPYKSWNYFTAGIVVLGDILNQKVPGGLERYADTKLFKPLGITNYKWQYTPQNVPNTAGGIRLRAIDFARFGQLYKNKGIWNGKQVIPQSWVEKSFTRYMALPADVVGPGYYGYLFWNKTYQVNNKTYETWYCTGNGGNKIFVFKDAPLVVVITSTAYNEGYAHPQVDKMMQEYILPAIVD</sequence>
<dbReference type="GO" id="GO:0016787">
    <property type="term" value="F:hydrolase activity"/>
    <property type="evidence" value="ECO:0007669"/>
    <property type="project" value="UniProtKB-KW"/>
</dbReference>
<keyword evidence="1" id="KW-0732">Signal</keyword>
<protein>
    <submittedName>
        <fullName evidence="3">Serine hydrolase domain-containing protein</fullName>
        <ecNumber evidence="3">3.-.-.-</ecNumber>
    </submittedName>
</protein>